<dbReference type="RefSeq" id="WP_229828330.1">
    <property type="nucleotide sequence ID" value="NZ_BNAN01000001.1"/>
</dbReference>
<accession>A0A1I2CZ20</accession>
<dbReference type="Pfam" id="PF08592">
    <property type="entry name" value="Anthrone_oxy"/>
    <property type="match status" value="1"/>
</dbReference>
<reference evidence="2" key="1">
    <citation type="submission" date="2016-10" db="EMBL/GenBank/DDBJ databases">
        <authorList>
            <person name="Varghese N."/>
            <person name="Submissions S."/>
        </authorList>
    </citation>
    <scope>NUCLEOTIDE SEQUENCE [LARGE SCALE GENOMIC DNA]</scope>
    <source>
        <strain evidence="2">DSM 19083</strain>
    </source>
</reference>
<name>A0A1I2CZ20_9MICO</name>
<keyword evidence="2" id="KW-1185">Reference proteome</keyword>
<evidence type="ECO:0000313" key="2">
    <source>
        <dbReference type="Proteomes" id="UP000198520"/>
    </source>
</evidence>
<evidence type="ECO:0000313" key="1">
    <source>
        <dbReference type="EMBL" id="SFE72980.1"/>
    </source>
</evidence>
<dbReference type="EMBL" id="FONZ01000001">
    <property type="protein sequence ID" value="SFE72980.1"/>
    <property type="molecule type" value="Genomic_DNA"/>
</dbReference>
<dbReference type="Proteomes" id="UP000198520">
    <property type="component" value="Unassembled WGS sequence"/>
</dbReference>
<gene>
    <name evidence="1" type="ORF">SAMN04488035_0308</name>
</gene>
<sequence>MIVAATIVGTGLVGGVYAAFSIMVIPALRRLPDAEAAAAMIAINRAAERGPFLVLFGGTAIAAATLGATAVGRPVTSDLAVAGASLASTAITVAVNVPMNRRLDVDGARFWPTYARRWTRWNTARALAATASVAVASVATRG</sequence>
<dbReference type="STRING" id="285351.SAMN04488035_0308"/>
<organism evidence="1 2">
    <name type="scientific">Flavimobilis marinus</name>
    <dbReference type="NCBI Taxonomy" id="285351"/>
    <lineage>
        <taxon>Bacteria</taxon>
        <taxon>Bacillati</taxon>
        <taxon>Actinomycetota</taxon>
        <taxon>Actinomycetes</taxon>
        <taxon>Micrococcales</taxon>
        <taxon>Jonesiaceae</taxon>
        <taxon>Flavimobilis</taxon>
    </lineage>
</organism>
<proteinExistence type="predicted"/>
<protein>
    <submittedName>
        <fullName evidence="1">Uncharacterized membrane protein</fullName>
    </submittedName>
</protein>
<dbReference type="InterPro" id="IPR013901">
    <property type="entry name" value="Anthrone_oxy"/>
</dbReference>
<dbReference type="AlphaFoldDB" id="A0A1I2CZ20"/>